<dbReference type="Gene3D" id="2.60.120.650">
    <property type="entry name" value="Cupin"/>
    <property type="match status" value="1"/>
</dbReference>
<feature type="domain" description="JmjC" evidence="2">
    <location>
        <begin position="220"/>
        <end position="368"/>
    </location>
</feature>
<evidence type="ECO:0000313" key="4">
    <source>
        <dbReference type="Proteomes" id="UP001447188"/>
    </source>
</evidence>
<dbReference type="InterPro" id="IPR003347">
    <property type="entry name" value="JmjC_dom"/>
</dbReference>
<protein>
    <recommendedName>
        <fullName evidence="2">JmjC domain-containing protein</fullName>
    </recommendedName>
</protein>
<reference evidence="3 4" key="1">
    <citation type="submission" date="2024-02" db="EMBL/GenBank/DDBJ databases">
        <title>Discinaceae phylogenomics.</title>
        <authorList>
            <person name="Dirks A.C."/>
            <person name="James T.Y."/>
        </authorList>
    </citation>
    <scope>NUCLEOTIDE SEQUENCE [LARGE SCALE GENOMIC DNA]</scope>
    <source>
        <strain evidence="3 4">ACD0624</strain>
    </source>
</reference>
<comment type="caution">
    <text evidence="3">The sequence shown here is derived from an EMBL/GenBank/DDBJ whole genome shotgun (WGS) entry which is preliminary data.</text>
</comment>
<feature type="region of interest" description="Disordered" evidence="1">
    <location>
        <begin position="1"/>
        <end position="60"/>
    </location>
</feature>
<dbReference type="EMBL" id="JBBBZM010000331">
    <property type="protein sequence ID" value="KAL0630960.1"/>
    <property type="molecule type" value="Genomic_DNA"/>
</dbReference>
<dbReference type="PROSITE" id="PS51184">
    <property type="entry name" value="JMJC"/>
    <property type="match status" value="1"/>
</dbReference>
<feature type="compositionally biased region" description="Polar residues" evidence="1">
    <location>
        <begin position="1"/>
        <end position="22"/>
    </location>
</feature>
<sequence>MSNGNTSSSNQGDTIPTASNPPTHHAQRERAEKRRSQKIQAHYVLRENRPPSTQYSKYSTDKPQCETRPCHWEIYGCSKVLTSQLATRHEAACNFAGNELARQYWMRLKEHESDRRIVSGLWPYFRAVARDFITPPTYTVDNIDAITSAESPVVFPASLCWMAMGPPPIPEMEEHTLTKSAIKPPAEKRPENANALTILRQLHHSDHKPDEVQSIINCSPAGLLAAYPFNIPEWLMKRFTDALGEQTANVTPTFTLTDVHCDRGLSTVCCQLDKCEKMWLFWPPTAHNNTIFYPAYEECLRLETKCFHKIGALLEGGQVLISGSEQGVFIPSGWIHLVYTLVGGFLIGSSFSAREDLEMFLACVEQELIVANDTKCQETHITFLLTTIGRSLLSPNDSVVRAAAGIWIRLVTAMQQAFTNRGLIWSTKVRRDMATIVKDVARRNCISLMGLCPCGAHKSGGKAFFKHFATHVLR</sequence>
<evidence type="ECO:0000313" key="3">
    <source>
        <dbReference type="EMBL" id="KAL0630960.1"/>
    </source>
</evidence>
<evidence type="ECO:0000259" key="2">
    <source>
        <dbReference type="PROSITE" id="PS51184"/>
    </source>
</evidence>
<dbReference type="SUPFAM" id="SSF51197">
    <property type="entry name" value="Clavaminate synthase-like"/>
    <property type="match status" value="1"/>
</dbReference>
<proteinExistence type="predicted"/>
<evidence type="ECO:0000256" key="1">
    <source>
        <dbReference type="SAM" id="MobiDB-lite"/>
    </source>
</evidence>
<gene>
    <name evidence="3" type="ORF">Q9L58_010187</name>
</gene>
<name>A0ABR3G4V0_9PEZI</name>
<dbReference type="Proteomes" id="UP001447188">
    <property type="component" value="Unassembled WGS sequence"/>
</dbReference>
<keyword evidence="4" id="KW-1185">Reference proteome</keyword>
<accession>A0ABR3G4V0</accession>
<organism evidence="3 4">
    <name type="scientific">Discina gigas</name>
    <dbReference type="NCBI Taxonomy" id="1032678"/>
    <lineage>
        <taxon>Eukaryota</taxon>
        <taxon>Fungi</taxon>
        <taxon>Dikarya</taxon>
        <taxon>Ascomycota</taxon>
        <taxon>Pezizomycotina</taxon>
        <taxon>Pezizomycetes</taxon>
        <taxon>Pezizales</taxon>
        <taxon>Discinaceae</taxon>
        <taxon>Discina</taxon>
    </lineage>
</organism>